<reference evidence="2 3" key="1">
    <citation type="journal article" date="2015" name="Vet. Microbiol.">
        <title>Whole-genome sequence of a novel Chinese cyprinid herpesvirus 3 isolate reveals the existence of a distinct European genotype in East Asia.</title>
        <authorList>
            <person name="Li W."/>
            <person name="Lee X."/>
            <person name="Weng S."/>
            <person name="He J."/>
            <person name="Dong C."/>
        </authorList>
    </citation>
    <scope>NUCLEOTIDE SEQUENCE [LARGE SCALE GENOMIC DNA]</scope>
    <source>
        <strain evidence="2">KHV-GZ11</strain>
    </source>
</reference>
<feature type="compositionally biased region" description="Low complexity" evidence="1">
    <location>
        <begin position="1332"/>
        <end position="1352"/>
    </location>
</feature>
<gene>
    <name evidence="2" type="ORF">CyHV3-GZ_ORF10R</name>
</gene>
<evidence type="ECO:0000313" key="2">
    <source>
        <dbReference type="EMBL" id="AIC32366.1"/>
    </source>
</evidence>
<evidence type="ECO:0000256" key="1">
    <source>
        <dbReference type="SAM" id="MobiDB-lite"/>
    </source>
</evidence>
<proteinExistence type="predicted"/>
<sequence>MASTTTPSASTTPTTTPAAVPTKTTTKTSSATENGASTREFEWVRLCGGTVERAPWTCVFVTSTVESLDRFNRGASLFSAKHTITKSECRRLNALWSALSDTDKQKAAWTMAGILDRCDNHAYALGKASTMPEVVKRCLTLCSVRLPLADDQDLLEHRKSTPLCARAVSLLAHPAPRDLSAEALTTLRTVACLAQLNRLLTVLAPVRPDVSMPASPFAEVTDLTREWIRWALAHYRGGKQWYAHQIAASNVVVGLVLYDREACAKPSQPIASPMPIFMPPSPQQQQDLQELELELAQAHEVFTGGFEVMDELVESVRTFTSQSSAYDEMAMDLEELLSGPVPEQEVDIDQATLRDTGLEAIHPCQDHDYPHHEFGTVTEAQADGHAEPVQGSLATLFGPVQVGTEIAAETTATAFIKEREDGTYLFAVPSGLIDVHYWPTLMQVLLQPNVPSTVYLVLKKTDMPIRRGTLRVKANASTTLQARNRCAEMRVPSGSEASGMLQMWRPEGLYFETCGANKPILRCPYHADEESADVPFVQMVRLCKYLRHINHWLDAAEDHSDPEIAAHVGIRRRQGLMAEIVKVAMSTLLERSAVAAIHHSDTPTPHPANMISSFANNTTVVSGAFSTPDQFTPYGTTPQFIHPHQTLVRQSVPVLHQQQQIPILDSGDALSAIIGQTLITDGEEANRNITMVDVPVIRMEQLQRLQQTFQMVQVPQGHEGQFVWNAVAQGQTVATGGEYEAAQISIADTNRYSAEVPESAREIMPPTPYCLHPVQLEYYDPKPVEGERDEEPYQTTTVEGIVQGAPLKRSQMPLYNKDPSCAFFIPMKGVRDPSEIPQEHYEDASRMACEYEERLRSKTKGKKKAFNTCDAMAYAPTHYAAQSYGDGPDGPFYHDLGNAFRYHERHFLPPLNNTYDTIKRRAMGQEKAPPGARSIDALVTSFWATHPNTRVFYDELVTLVRNQNSQPEYLKQYYAHANLNPSPDSPAALKLTTNISGDPIKDGLTLFFLAVEYFGHRPQTVVWWARTKTLGELLTDDYWARFITMWGCWKKMIVRLAGGDMCANVRNAVRAHRHVGVEEFHKKVTDGLQAVTRMHTGVLPFMGDRVEPLPQQPVHLRPYTNSHNRSMAQSLVDAYSTNGKRTCNNREPVVPRKQHAVPFFLPDKTLMLALKQGHFMDEYAFVPIRAAPMRDKQSLGFDPKSPSNTCNREDNAATMNLTNIVFCKNTNQEIGSNNNSRRILGAETRGLAQCEADNLEPRITNLPCEPLGALDLSLRVKQTPYPDAVIFKTIQPSPNPTSANEHRPDPATCSFVEITAYMEPQSTTQSPPMALSTPSPRYSPSSSNTLPSLSSEPSRKRRRT</sequence>
<name>A0A060IK09_CYHV3</name>
<accession>A0A060IK09</accession>
<protein>
    <submittedName>
        <fullName evidence="2">ORF10R</fullName>
    </submittedName>
</protein>
<feature type="compositionally biased region" description="Low complexity" evidence="1">
    <location>
        <begin position="1"/>
        <end position="32"/>
    </location>
</feature>
<dbReference type="EMBL" id="KJ627438">
    <property type="protein sequence ID" value="AIC32366.1"/>
    <property type="molecule type" value="Genomic_DNA"/>
</dbReference>
<dbReference type="Proteomes" id="UP000160099">
    <property type="component" value="Segment"/>
</dbReference>
<organism evidence="2 3">
    <name type="scientific">Cyprinid herpesvirus 3</name>
    <name type="common">CyHV-3</name>
    <dbReference type="NCBI Taxonomy" id="180230"/>
    <lineage>
        <taxon>Viruses</taxon>
        <taxon>Duplodnaviria</taxon>
        <taxon>Heunggongvirae</taxon>
        <taxon>Peploviricota</taxon>
        <taxon>Herviviricetes</taxon>
        <taxon>Herpesvirales</taxon>
        <taxon>Alloherpesviridae</taxon>
        <taxon>Cyvirus</taxon>
        <taxon>Cyvirus cyprinidallo3</taxon>
    </lineage>
</organism>
<evidence type="ECO:0000313" key="3">
    <source>
        <dbReference type="Proteomes" id="UP000160099"/>
    </source>
</evidence>
<feature type="region of interest" description="Disordered" evidence="1">
    <location>
        <begin position="1"/>
        <end position="34"/>
    </location>
</feature>
<feature type="region of interest" description="Disordered" evidence="1">
    <location>
        <begin position="1316"/>
        <end position="1360"/>
    </location>
</feature>